<evidence type="ECO:0000313" key="2">
    <source>
        <dbReference type="Proteomes" id="UP000789901"/>
    </source>
</evidence>
<organism evidence="1 2">
    <name type="scientific">Gigaspora margarita</name>
    <dbReference type="NCBI Taxonomy" id="4874"/>
    <lineage>
        <taxon>Eukaryota</taxon>
        <taxon>Fungi</taxon>
        <taxon>Fungi incertae sedis</taxon>
        <taxon>Mucoromycota</taxon>
        <taxon>Glomeromycotina</taxon>
        <taxon>Glomeromycetes</taxon>
        <taxon>Diversisporales</taxon>
        <taxon>Gigasporaceae</taxon>
        <taxon>Gigaspora</taxon>
    </lineage>
</organism>
<proteinExistence type="predicted"/>
<evidence type="ECO:0000313" key="1">
    <source>
        <dbReference type="EMBL" id="CAG8617973.1"/>
    </source>
</evidence>
<feature type="non-terminal residue" evidence="1">
    <location>
        <position position="92"/>
    </location>
</feature>
<protein>
    <submittedName>
        <fullName evidence="1">33118_t:CDS:1</fullName>
    </submittedName>
</protein>
<name>A0ABN7UKA1_GIGMA</name>
<accession>A0ABN7UKA1</accession>
<reference evidence="1 2" key="1">
    <citation type="submission" date="2021-06" db="EMBL/GenBank/DDBJ databases">
        <authorList>
            <person name="Kallberg Y."/>
            <person name="Tangrot J."/>
            <person name="Rosling A."/>
        </authorList>
    </citation>
    <scope>NUCLEOTIDE SEQUENCE [LARGE SCALE GENOMIC DNA]</scope>
    <source>
        <strain evidence="1 2">120-4 pot B 10/14</strain>
    </source>
</reference>
<comment type="caution">
    <text evidence="1">The sequence shown here is derived from an EMBL/GenBank/DDBJ whole genome shotgun (WGS) entry which is preliminary data.</text>
</comment>
<dbReference type="Proteomes" id="UP000789901">
    <property type="component" value="Unassembled WGS sequence"/>
</dbReference>
<sequence length="92" mass="11129">MSTLKEIFHTNTTLKQFYYSKEKTDDDRRRELVLMNRLKRLEQNHGSSDSVYYSWRLNFFSKLSEYEATSQFNHKKCNVWENIHSKSDVDLA</sequence>
<dbReference type="EMBL" id="CAJVQB010003798">
    <property type="protein sequence ID" value="CAG8617973.1"/>
    <property type="molecule type" value="Genomic_DNA"/>
</dbReference>
<gene>
    <name evidence="1" type="ORF">GMARGA_LOCUS7691</name>
</gene>
<keyword evidence="2" id="KW-1185">Reference proteome</keyword>